<sequence length="1376" mass="148235">MPDEAPGPGRPGRALDEAAAREADHAARLLGYLRDLARARRRPSRDLADHDHVHWLAGLPGDVYVEADAGPGEVLFSVPVIPLTPPVVLEEFDGWLALRNWYRILRDLSGEEAVLATGLLSWRPAVHDHLLSTPVRIVLDERTERVDVVLAGHTTLRDRELLSGHPGFRPADWIADAVQAGQGFGLNASVGDVLRKWCQVALTSPADYREDWTPDADTASPVPRLRLAPALVVRPAGREAVGDHHAKLLSLLPRGVPEGVARFVSSELKPQVMHIPERAPETVPDLLAGLLARGRRVLVATSGPAASAALRSALPPGLAALTATDASMAARVADAIRASGDPGVDALAEREEAAALRVAEITERLRGGEPAEPPPDLRGEEPELSWMPVRPDLPPGPPISRSEAAELVVLLAEETAERKARTEQRDVDPGALPSAAYVRTLIEAETAAAERAERSRTELSQLLRDGDVTLLARLDGDASVVGAALRDLGLEGHPGGWNPSDLAVRALGDALAERRPLIWARVVEMTSRAQWAEHALGELRGHRVELPSDADLRGLAAAAQDLRAYLADGGALKRGPLRSGAQRQAEPLLATVKVDGAAPTTPELLDIVHTDLMVRITCRELQYVWEAAGISFPADLPPDERVARFVRAHARLARVRDAMTALDSTRRLLERSGFRVPLVHPIQWHDYAAALRNALEGLGVGRATADLDALRDSIGPADGDDPPELRAALAAVDARDAAAYGRALGALAEARHERSRQIRCEELVARVRAVHPDLANLMVATDGDEVWHVRTRRWDDAWTWARRRAAATGPAAADRLRDALAEAEDALRKARAALTAARAAASALARSGPDIVPAWILPLWRVPDVLPPAPDGFDVVIVDGEHEAGAEALFVLWHAPRTILVGPSGPGLPPPEGPPPSPRLPSDLHEVITPTTPLFTALTTPRTPPSPAARPLSERPDATQRDIPIQPPSPVSDPPAHKEADPRARDPRAGERPDVTQQDLRPRPPAASREGAETRPRDPRPLERPKEPRQDTRGRTPARPQGTASGPGERPDVTQQDVRARPPARPGAGPSGQGVPPRRLDAARREPQGTEQQGQGEAPPRPGGRGGSLPPRRLDAMRRDEPAQESGVQATGPNPRVPEPEHAPPPGRSDIPAIWGKPGPLPDPPPRPRPTQQAQPPQTRQQPPQQGRPRPQPEAPAQAEPSQQQPPQQAQPRPQSEPLAQAESSQQQPPQLGQPRPQSEASARTESPRQQPPQQGRPRPQSEASARSESPRQQPPQQGQPRPQSEPPARAEGPPERRAGGGSGGQAKVRRGRSIASYKRPELVEIVGHVAELEPDLTDDQIVELVTRLLGCPEDEALLVGARLRYAVEAYREGTR</sequence>
<gene>
    <name evidence="3" type="ORF">BJ999_007208</name>
</gene>
<feature type="compositionally biased region" description="Low complexity" evidence="2">
    <location>
        <begin position="1248"/>
        <end position="1292"/>
    </location>
</feature>
<feature type="compositionally biased region" description="Low complexity" evidence="2">
    <location>
        <begin position="929"/>
        <end position="941"/>
    </location>
</feature>
<feature type="compositionally biased region" description="Basic and acidic residues" evidence="2">
    <location>
        <begin position="1078"/>
        <end position="1088"/>
    </location>
</feature>
<evidence type="ECO:0000256" key="1">
    <source>
        <dbReference type="SAM" id="Coils"/>
    </source>
</evidence>
<evidence type="ECO:0000313" key="4">
    <source>
        <dbReference type="Proteomes" id="UP000591272"/>
    </source>
</evidence>
<keyword evidence="4" id="KW-1185">Reference proteome</keyword>
<dbReference type="PANTHER" id="PTHR12460">
    <property type="entry name" value="CYCLIN-DEPENDENT KINASE INHIBITOR-RELATED PROTEIN"/>
    <property type="match status" value="1"/>
</dbReference>
<feature type="compositionally biased region" description="Basic and acidic residues" evidence="2">
    <location>
        <begin position="1112"/>
        <end position="1122"/>
    </location>
</feature>
<reference evidence="3 4" key="1">
    <citation type="submission" date="2020-07" db="EMBL/GenBank/DDBJ databases">
        <title>Sequencing the genomes of 1000 actinobacteria strains.</title>
        <authorList>
            <person name="Klenk H.-P."/>
        </authorList>
    </citation>
    <scope>NUCLEOTIDE SEQUENCE [LARGE SCALE GENOMIC DNA]</scope>
    <source>
        <strain evidence="3 4">DSM 43461</strain>
    </source>
</reference>
<dbReference type="EMBL" id="JACCBT010000001">
    <property type="protein sequence ID" value="NYE16912.1"/>
    <property type="molecule type" value="Genomic_DNA"/>
</dbReference>
<protein>
    <submittedName>
        <fullName evidence="3">Uncharacterized protein</fullName>
    </submittedName>
</protein>
<name>A0A7Y9KF29_9ACTN</name>
<organism evidence="3 4">
    <name type="scientific">Actinomadura citrea</name>
    <dbReference type="NCBI Taxonomy" id="46158"/>
    <lineage>
        <taxon>Bacteria</taxon>
        <taxon>Bacillati</taxon>
        <taxon>Actinomycetota</taxon>
        <taxon>Actinomycetes</taxon>
        <taxon>Streptosporangiales</taxon>
        <taxon>Thermomonosporaceae</taxon>
        <taxon>Actinomadura</taxon>
    </lineage>
</organism>
<feature type="compositionally biased region" description="Pro residues" evidence="2">
    <location>
        <begin position="906"/>
        <end position="919"/>
    </location>
</feature>
<dbReference type="PANTHER" id="PTHR12460:SF0">
    <property type="entry name" value="CID DOMAIN-CONTAINING PROTEIN-RELATED"/>
    <property type="match status" value="1"/>
</dbReference>
<feature type="compositionally biased region" description="Basic and acidic residues" evidence="2">
    <location>
        <begin position="1010"/>
        <end position="1034"/>
    </location>
</feature>
<evidence type="ECO:0000256" key="2">
    <source>
        <dbReference type="SAM" id="MobiDB-lite"/>
    </source>
</evidence>
<dbReference type="RefSeq" id="WP_179837375.1">
    <property type="nucleotide sequence ID" value="NZ_BMRD01000002.1"/>
</dbReference>
<feature type="compositionally biased region" description="Low complexity" evidence="2">
    <location>
        <begin position="1089"/>
        <end position="1098"/>
    </location>
</feature>
<feature type="compositionally biased region" description="Basic and acidic residues" evidence="2">
    <location>
        <begin position="364"/>
        <end position="381"/>
    </location>
</feature>
<keyword evidence="1" id="KW-0175">Coiled coil</keyword>
<feature type="compositionally biased region" description="Pro residues" evidence="2">
    <location>
        <begin position="1159"/>
        <end position="1169"/>
    </location>
</feature>
<feature type="compositionally biased region" description="Low complexity" evidence="2">
    <location>
        <begin position="1170"/>
        <end position="1238"/>
    </location>
</feature>
<evidence type="ECO:0000313" key="3">
    <source>
        <dbReference type="EMBL" id="NYE16912.1"/>
    </source>
</evidence>
<feature type="region of interest" description="Disordered" evidence="2">
    <location>
        <begin position="364"/>
        <end position="388"/>
    </location>
</feature>
<dbReference type="GO" id="GO:0031124">
    <property type="term" value="P:mRNA 3'-end processing"/>
    <property type="evidence" value="ECO:0007669"/>
    <property type="project" value="TreeGrafter"/>
</dbReference>
<dbReference type="Proteomes" id="UP000591272">
    <property type="component" value="Unassembled WGS sequence"/>
</dbReference>
<comment type="caution">
    <text evidence="3">The sequence shown here is derived from an EMBL/GenBank/DDBJ whole genome shotgun (WGS) entry which is preliminary data.</text>
</comment>
<feature type="compositionally biased region" description="Basic and acidic residues" evidence="2">
    <location>
        <begin position="975"/>
        <end position="994"/>
    </location>
</feature>
<proteinExistence type="predicted"/>
<feature type="region of interest" description="Disordered" evidence="2">
    <location>
        <begin position="903"/>
        <end position="1317"/>
    </location>
</feature>
<feature type="coiled-coil region" evidence="1">
    <location>
        <begin position="813"/>
        <end position="840"/>
    </location>
</feature>
<dbReference type="GO" id="GO:0000993">
    <property type="term" value="F:RNA polymerase II complex binding"/>
    <property type="evidence" value="ECO:0007669"/>
    <property type="project" value="TreeGrafter"/>
</dbReference>
<accession>A0A7Y9KF29</accession>